<proteinExistence type="predicted"/>
<dbReference type="Gene3D" id="1.20.1250.20">
    <property type="entry name" value="MFS general substrate transporter like domains"/>
    <property type="match status" value="1"/>
</dbReference>
<dbReference type="Pfam" id="PF00083">
    <property type="entry name" value="Sugar_tr"/>
    <property type="match status" value="1"/>
</dbReference>
<dbReference type="EMBL" id="OV121133">
    <property type="protein sequence ID" value="CAH0550127.1"/>
    <property type="molecule type" value="Genomic_DNA"/>
</dbReference>
<feature type="transmembrane region" description="Helical" evidence="8">
    <location>
        <begin position="21"/>
        <end position="38"/>
    </location>
</feature>
<feature type="transmembrane region" description="Helical" evidence="8">
    <location>
        <begin position="223"/>
        <end position="241"/>
    </location>
</feature>
<feature type="domain" description="Major facilitator superfamily (MFS) profile" evidence="9">
    <location>
        <begin position="1"/>
        <end position="374"/>
    </location>
</feature>
<dbReference type="PANTHER" id="PTHR48021">
    <property type="match status" value="1"/>
</dbReference>
<dbReference type="FunFam" id="1.20.1250.20:FF:000218">
    <property type="entry name" value="facilitated trehalose transporter Tret1"/>
    <property type="match status" value="1"/>
</dbReference>
<reference evidence="10" key="1">
    <citation type="submission" date="2021-12" db="EMBL/GenBank/DDBJ databases">
        <authorList>
            <person name="King R."/>
        </authorList>
    </citation>
    <scope>NUCLEOTIDE SEQUENCE</scope>
</reference>
<organism evidence="10 11">
    <name type="scientific">Brassicogethes aeneus</name>
    <name type="common">Rape pollen beetle</name>
    <name type="synonym">Meligethes aeneus</name>
    <dbReference type="NCBI Taxonomy" id="1431903"/>
    <lineage>
        <taxon>Eukaryota</taxon>
        <taxon>Metazoa</taxon>
        <taxon>Ecdysozoa</taxon>
        <taxon>Arthropoda</taxon>
        <taxon>Hexapoda</taxon>
        <taxon>Insecta</taxon>
        <taxon>Pterygota</taxon>
        <taxon>Neoptera</taxon>
        <taxon>Endopterygota</taxon>
        <taxon>Coleoptera</taxon>
        <taxon>Polyphaga</taxon>
        <taxon>Cucujiformia</taxon>
        <taxon>Nitidulidae</taxon>
        <taxon>Meligethinae</taxon>
        <taxon>Brassicogethes</taxon>
    </lineage>
</organism>
<feature type="transmembrane region" description="Helical" evidence="8">
    <location>
        <begin position="101"/>
        <end position="122"/>
    </location>
</feature>
<evidence type="ECO:0000256" key="2">
    <source>
        <dbReference type="ARBA" id="ARBA00022448"/>
    </source>
</evidence>
<comment type="subcellular location">
    <subcellularLocation>
        <location evidence="1">Cell membrane</location>
        <topology evidence="1">Multi-pass membrane protein</topology>
    </subcellularLocation>
</comment>
<dbReference type="GO" id="GO:0005886">
    <property type="term" value="C:plasma membrane"/>
    <property type="evidence" value="ECO:0007669"/>
    <property type="project" value="UniProtKB-SubCell"/>
</dbReference>
<sequence length="387" mass="43460">MAVLVVPISYLNDAIGRKKTIMIMIIPFTIGWILIIFAKSVYTFYVSRLFIGVTECLFISLPMYIGEISSPNVRGMWGNALAVSVNLGFLLINIIGTYNSLLVTAYICLGLCLVLLGISPFLTDTPYFYIIKNEEGKARKTLQYLYQSEEVEDLYKLIKSDVERQMSEKGTWMDIFSIKSNRRALIFGLFLRSSVALSGAVSLTAHGMEIFTDNGPLSPQMSSIYLLSVVISTSLVAAFTINKFGRKQSFSYSCLLASISLFILTIYYWLEEFHPDLVVTLSWMPLFLLTIYAIFYVMGIGTIGILMMEELFSASIKSKALCLCTFANCIVSALVNEIFNVLNLTFGLYAMFLFFSISCAAMFVLSFWLVPETTGKTLEEIQQDLKK</sequence>
<feature type="transmembrane region" description="Helical" evidence="8">
    <location>
        <begin position="250"/>
        <end position="270"/>
    </location>
</feature>
<dbReference type="AlphaFoldDB" id="A0A9P0AWJ5"/>
<keyword evidence="11" id="KW-1185">Reference proteome</keyword>
<dbReference type="InterPro" id="IPR020846">
    <property type="entry name" value="MFS_dom"/>
</dbReference>
<evidence type="ECO:0000256" key="8">
    <source>
        <dbReference type="SAM" id="Phobius"/>
    </source>
</evidence>
<dbReference type="InterPro" id="IPR050549">
    <property type="entry name" value="MFS_Trehalose_Transporter"/>
</dbReference>
<dbReference type="InterPro" id="IPR036259">
    <property type="entry name" value="MFS_trans_sf"/>
</dbReference>
<dbReference type="PROSITE" id="PS50850">
    <property type="entry name" value="MFS"/>
    <property type="match status" value="1"/>
</dbReference>
<evidence type="ECO:0000256" key="6">
    <source>
        <dbReference type="ARBA" id="ARBA00022989"/>
    </source>
</evidence>
<feature type="transmembrane region" description="Helical" evidence="8">
    <location>
        <begin position="348"/>
        <end position="370"/>
    </location>
</feature>
<keyword evidence="5 8" id="KW-0812">Transmembrane</keyword>
<feature type="transmembrane region" description="Helical" evidence="8">
    <location>
        <begin position="320"/>
        <end position="342"/>
    </location>
</feature>
<evidence type="ECO:0000256" key="1">
    <source>
        <dbReference type="ARBA" id="ARBA00004651"/>
    </source>
</evidence>
<feature type="transmembrane region" description="Helical" evidence="8">
    <location>
        <begin position="44"/>
        <end position="65"/>
    </location>
</feature>
<gene>
    <name evidence="10" type="ORF">MELIAE_LOCUS3024</name>
</gene>
<keyword evidence="6 8" id="KW-1133">Transmembrane helix</keyword>
<dbReference type="PANTHER" id="PTHR48021:SF46">
    <property type="entry name" value="MAJOR FACILITATOR SUPERFAMILY (MFS) PROFILE DOMAIN-CONTAINING PROTEIN"/>
    <property type="match status" value="1"/>
</dbReference>
<name>A0A9P0AWJ5_BRAAE</name>
<dbReference type="GO" id="GO:0022857">
    <property type="term" value="F:transmembrane transporter activity"/>
    <property type="evidence" value="ECO:0007669"/>
    <property type="project" value="InterPro"/>
</dbReference>
<evidence type="ECO:0000256" key="4">
    <source>
        <dbReference type="ARBA" id="ARBA00022597"/>
    </source>
</evidence>
<evidence type="ECO:0000313" key="11">
    <source>
        <dbReference type="Proteomes" id="UP001154078"/>
    </source>
</evidence>
<protein>
    <recommendedName>
        <fullName evidence="9">Major facilitator superfamily (MFS) profile domain-containing protein</fullName>
    </recommendedName>
</protein>
<feature type="transmembrane region" description="Helical" evidence="8">
    <location>
        <begin position="77"/>
        <end position="95"/>
    </location>
</feature>
<keyword evidence="2" id="KW-0813">Transport</keyword>
<dbReference type="Proteomes" id="UP001154078">
    <property type="component" value="Chromosome 2"/>
</dbReference>
<evidence type="ECO:0000259" key="9">
    <source>
        <dbReference type="PROSITE" id="PS50850"/>
    </source>
</evidence>
<keyword evidence="7 8" id="KW-0472">Membrane</keyword>
<evidence type="ECO:0000256" key="7">
    <source>
        <dbReference type="ARBA" id="ARBA00023136"/>
    </source>
</evidence>
<feature type="transmembrane region" description="Helical" evidence="8">
    <location>
        <begin position="282"/>
        <end position="308"/>
    </location>
</feature>
<evidence type="ECO:0000256" key="3">
    <source>
        <dbReference type="ARBA" id="ARBA00022475"/>
    </source>
</evidence>
<dbReference type="SUPFAM" id="SSF103473">
    <property type="entry name" value="MFS general substrate transporter"/>
    <property type="match status" value="1"/>
</dbReference>
<dbReference type="OrthoDB" id="6133115at2759"/>
<evidence type="ECO:0000313" key="10">
    <source>
        <dbReference type="EMBL" id="CAH0550127.1"/>
    </source>
</evidence>
<keyword evidence="4" id="KW-0762">Sugar transport</keyword>
<dbReference type="InterPro" id="IPR005828">
    <property type="entry name" value="MFS_sugar_transport-like"/>
</dbReference>
<keyword evidence="3" id="KW-1003">Cell membrane</keyword>
<evidence type="ECO:0000256" key="5">
    <source>
        <dbReference type="ARBA" id="ARBA00022692"/>
    </source>
</evidence>
<accession>A0A9P0AWJ5</accession>